<dbReference type="PROSITE" id="PS50868">
    <property type="entry name" value="POST_SET"/>
    <property type="match status" value="1"/>
</dbReference>
<dbReference type="CDD" id="cd20164">
    <property type="entry name" value="PWWP_NSD1_rpt2"/>
    <property type="match status" value="1"/>
</dbReference>
<evidence type="ECO:0000256" key="22">
    <source>
        <dbReference type="ARBA" id="ARBA00081785"/>
    </source>
</evidence>
<dbReference type="PROSITE" id="PS50280">
    <property type="entry name" value="SET"/>
    <property type="match status" value="1"/>
</dbReference>
<feature type="compositionally biased region" description="Polar residues" evidence="24">
    <location>
        <begin position="104"/>
        <end position="118"/>
    </location>
</feature>
<dbReference type="PROSITE" id="PS50812">
    <property type="entry name" value="PWWP"/>
    <property type="match status" value="1"/>
</dbReference>
<evidence type="ECO:0000256" key="1">
    <source>
        <dbReference type="ARBA" id="ARBA00004123"/>
    </source>
</evidence>
<evidence type="ECO:0000256" key="4">
    <source>
        <dbReference type="ARBA" id="ARBA00022454"/>
    </source>
</evidence>
<evidence type="ECO:0000256" key="18">
    <source>
        <dbReference type="ARBA" id="ARBA00023242"/>
    </source>
</evidence>
<reference evidence="30 31" key="1">
    <citation type="journal article" date="2012" name="Nature">
        <title>The genomic landscape of species divergence in Ficedula flycatchers.</title>
        <authorList>
            <person name="Ellegren H."/>
            <person name="Smeds L."/>
            <person name="Burri R."/>
            <person name="Olason P.I."/>
            <person name="Backstrom N."/>
            <person name="Kawakami T."/>
            <person name="Kunstner A."/>
            <person name="Makinen H."/>
            <person name="Nadachowska-Brzyska K."/>
            <person name="Qvarnstrom A."/>
            <person name="Uebbing S."/>
            <person name="Wolf J.B."/>
        </authorList>
    </citation>
    <scope>NUCLEOTIDE SEQUENCE [LARGE SCALE GENOMIC DNA]</scope>
</reference>
<dbReference type="InterPro" id="IPR055197">
    <property type="entry name" value="PHDvar_NSD"/>
</dbReference>
<evidence type="ECO:0000259" key="25">
    <source>
        <dbReference type="PROSITE" id="PS50016"/>
    </source>
</evidence>
<dbReference type="SMART" id="SM00570">
    <property type="entry name" value="AWS"/>
    <property type="match status" value="1"/>
</dbReference>
<dbReference type="FunFam" id="2.30.30.140:FF:000004">
    <property type="entry name" value="Histone-lysine N-methyltransferase"/>
    <property type="match status" value="1"/>
</dbReference>
<evidence type="ECO:0000259" key="29">
    <source>
        <dbReference type="PROSITE" id="PS51215"/>
    </source>
</evidence>
<feature type="compositionally biased region" description="Polar residues" evidence="24">
    <location>
        <begin position="1331"/>
        <end position="1342"/>
    </location>
</feature>
<keyword evidence="10" id="KW-0479">Metal-binding</keyword>
<sequence length="1353" mass="151031">MSGSVFWSLPCVGETPFTLQFRNSCYPQMLCNPLRNTVLKLLSFFLAHSERKRLRKPSKRLLEYAEEYDHLFAPKKKSKKGQEQLQKVGEGVPAQCSPDRDTQRGPSSLVSTPSSTKESPPVLEAECSFSDLGSRSTDPPNQVPGGSSDFPEVVLSSSDVSEVSASPDAEEGFLKSGNFESKRQRKPTKKLLESNDLDTAFMPKKEEWTPQKKQGDYFCICLEWSFCCIPASEKLLEKQRKRKRQRHTSAAVHSKKEKNEEGLGETPHSEGETSVHGTATSPKEGHEEGSENDHGVPSSKKIQGERGGGAALKENVCQICEKPGELLLCEAQCCGAFHLQCLGLSEMPKGKFICNECSTGVHTCFVCKSCGEDVKRCLLPLCGKYYHEACIQKYPPTVMQNKGFRCSLHICMTCHAANPANISASKGRLMRCVRCPVAYHSNDFCLAAGSVVLASNSIICPNHFTARRGCRNHEHVNVSWCFVCSEGGSLLCCESCPAAFHRECLNIEMPEGSWYCNDCKAGKKPHYKEVVWVKVGRYRWWPAEICHPRTIPVNIQKMKHDIGEFPVLFFGSKDYLWTHQARVFPYMEGDVSSKDKMGKGVDGIYKKALQEAAVRFEELKAQKELRQLQEDKKNDKKPPPYKHIKVNRPVGKVQIFTADLSEIPRCNCKPTDENPCGLDSECINRMLLYECHPLVCPAGERCQNQCFSKRQYPEVQIFRTLARGWGLQAKTDIRKGEFVNEYVGELIDEEECRARIRYAQEHDITNFYMLTLDKDRIIDAGPKGNYARFMNHCCQPNCETQKWCVNGDTRVGLFALVNIKAGTELTFNYNLECLGNGKTVCKCGAPNCSGFLGVRPKSQPSLSEEKSKKLKRRPQMKRRSQAEVMKEREDECFSCGDGGQLVSCKKSGCPKVYHADCLNLTKRPAGKWECPWHQCDVCGKEAASFCEMCPRSFCKQHREGMLFISKLDGRLCCTEHDPCGPHPLEPGEIREYAPPIEGLTNGEDTQPPEQLPADTEADPDLSVQPLDSPPQSVALRLQSPEKPPATLALRLPSSDKPPTTLALRLQPSNKPPTTVALRLPSPDKPPATLALRLPPSNKPPATLSLRLKPSNKPSTTLSLRLQPSDKPPTTLSLRLQPSDKPQAALSLRLQSEKQPIIVALRPQQLLLSEKALRPVDQNAQLKERGAPAVELSPQQKERTMLAGEQISWSAGKAVTHVGQVPWPTEKLQTHEQSHWSTTKGLTPAEQPSRTAEKLPEPTLQPSWEVASAPSEQSPWTSERLCTFEQTPRPAREAPVPPEQMQWLVKNIQTIDQIAWLSGKAQPPRGQDPLPEQNTALARNQDSVCRELADSEPK</sequence>
<dbReference type="FunFam" id="3.30.40.10:FF:000093">
    <property type="entry name" value="Histone-lysine N-methyltransferase"/>
    <property type="match status" value="1"/>
</dbReference>
<comment type="catalytic activity">
    <reaction evidence="19">
        <text>L-lysyl(36)-[histone H3] + 2 S-adenosyl-L-methionine = N(6),N(6)-dimethyl-L-lysyl(36)-[histone H3] + 2 S-adenosyl-L-homocysteine + 2 H(+)</text>
        <dbReference type="Rhea" id="RHEA:60308"/>
        <dbReference type="Rhea" id="RHEA-COMP:9785"/>
        <dbReference type="Rhea" id="RHEA-COMP:9787"/>
        <dbReference type="ChEBI" id="CHEBI:15378"/>
        <dbReference type="ChEBI" id="CHEBI:29969"/>
        <dbReference type="ChEBI" id="CHEBI:57856"/>
        <dbReference type="ChEBI" id="CHEBI:59789"/>
        <dbReference type="ChEBI" id="CHEBI:61976"/>
        <dbReference type="EC" id="2.1.1.357"/>
    </reaction>
</comment>
<dbReference type="CDD" id="cd15653">
    <property type="entry name" value="PHD3_NSD1"/>
    <property type="match status" value="1"/>
</dbReference>
<dbReference type="PANTHER" id="PTHR22884">
    <property type="entry name" value="SET DOMAIN PROTEINS"/>
    <property type="match status" value="1"/>
</dbReference>
<dbReference type="InterPro" id="IPR047426">
    <property type="entry name" value="PHD1_NSD1_2"/>
</dbReference>
<feature type="compositionally biased region" description="Basic residues" evidence="24">
    <location>
        <begin position="868"/>
        <end position="879"/>
    </location>
</feature>
<feature type="domain" description="Post-SET" evidence="28">
    <location>
        <begin position="837"/>
        <end position="853"/>
    </location>
</feature>
<feature type="domain" description="PWWP" evidence="27">
    <location>
        <begin position="527"/>
        <end position="589"/>
    </location>
</feature>
<dbReference type="FunFam" id="3.30.40.10:FF:000153">
    <property type="entry name" value="Histone-lysine N-methyltransferase NSD2"/>
    <property type="match status" value="1"/>
</dbReference>
<evidence type="ECO:0000256" key="10">
    <source>
        <dbReference type="ARBA" id="ARBA00022723"/>
    </source>
</evidence>
<evidence type="ECO:0000256" key="16">
    <source>
        <dbReference type="ARBA" id="ARBA00023159"/>
    </source>
</evidence>
<keyword evidence="6" id="KW-0597">Phosphoprotein</keyword>
<dbReference type="CDD" id="cd19210">
    <property type="entry name" value="SET_NSD1"/>
    <property type="match status" value="1"/>
</dbReference>
<feature type="compositionally biased region" description="Basic and acidic residues" evidence="24">
    <location>
        <begin position="283"/>
        <end position="294"/>
    </location>
</feature>
<keyword evidence="16" id="KW-0010">Activator</keyword>
<feature type="compositionally biased region" description="Low complexity" evidence="24">
    <location>
        <begin position="151"/>
        <end position="167"/>
    </location>
</feature>
<keyword evidence="9" id="KW-0949">S-adenosyl-L-methionine</keyword>
<dbReference type="InterPro" id="IPR047429">
    <property type="entry name" value="PHD3_NSD1"/>
</dbReference>
<dbReference type="PROSITE" id="PS51215">
    <property type="entry name" value="AWS"/>
    <property type="match status" value="1"/>
</dbReference>
<dbReference type="InterPro" id="IPR001214">
    <property type="entry name" value="SET_dom"/>
</dbReference>
<gene>
    <name evidence="30" type="primary">NSD1</name>
</gene>
<protein>
    <recommendedName>
        <fullName evidence="3">Histone-lysine N-methyltransferase, H3 lysine-36 specific</fullName>
        <ecNumber evidence="20">2.1.1.357</ecNumber>
    </recommendedName>
    <alternativeName>
        <fullName evidence="21">H3-K36-HMTase</fullName>
    </alternativeName>
    <alternativeName>
        <fullName evidence="22">Nuclear receptor-binding SET domain-containing protein 1</fullName>
    </alternativeName>
</protein>
<evidence type="ECO:0000256" key="9">
    <source>
        <dbReference type="ARBA" id="ARBA00022691"/>
    </source>
</evidence>
<feature type="compositionally biased region" description="Basic and acidic residues" evidence="24">
    <location>
        <begin position="1343"/>
        <end position="1353"/>
    </location>
</feature>
<reference evidence="30" key="3">
    <citation type="submission" date="2025-09" db="UniProtKB">
        <authorList>
            <consortium name="Ensembl"/>
        </authorList>
    </citation>
    <scope>IDENTIFICATION</scope>
</reference>
<dbReference type="SUPFAM" id="SSF57903">
    <property type="entry name" value="FYVE/PHD zinc finger"/>
    <property type="match status" value="3"/>
</dbReference>
<comment type="subcellular location">
    <subcellularLocation>
        <location evidence="2">Chromosome</location>
    </subcellularLocation>
    <subcellularLocation>
        <location evidence="1">Nucleus</location>
    </subcellularLocation>
</comment>
<feature type="region of interest" description="Disordered" evidence="24">
    <location>
        <begin position="1226"/>
        <end position="1278"/>
    </location>
</feature>
<evidence type="ECO:0000256" key="3">
    <source>
        <dbReference type="ARBA" id="ARBA00018028"/>
    </source>
</evidence>
<accession>A0A803V3G5</accession>
<dbReference type="SMART" id="SM00249">
    <property type="entry name" value="PHD"/>
    <property type="match status" value="5"/>
</dbReference>
<evidence type="ECO:0000256" key="7">
    <source>
        <dbReference type="ARBA" id="ARBA00022603"/>
    </source>
</evidence>
<dbReference type="Pfam" id="PF17982">
    <property type="entry name" value="C5HCH"/>
    <property type="match status" value="1"/>
</dbReference>
<evidence type="ECO:0000256" key="12">
    <source>
        <dbReference type="ARBA" id="ARBA00022771"/>
    </source>
</evidence>
<evidence type="ECO:0000259" key="27">
    <source>
        <dbReference type="PROSITE" id="PS50812"/>
    </source>
</evidence>
<dbReference type="Pfam" id="PF00855">
    <property type="entry name" value="PWWP"/>
    <property type="match status" value="1"/>
</dbReference>
<dbReference type="SMART" id="SM00317">
    <property type="entry name" value="SET"/>
    <property type="match status" value="1"/>
</dbReference>
<dbReference type="InterPro" id="IPR019786">
    <property type="entry name" value="Zinc_finger_PHD-type_CS"/>
</dbReference>
<feature type="domain" description="SET" evidence="26">
    <location>
        <begin position="713"/>
        <end position="830"/>
    </location>
</feature>
<dbReference type="Gene3D" id="3.30.40.10">
    <property type="entry name" value="Zinc/RING finger domain, C3HC4 (zinc finger)"/>
    <property type="match status" value="4"/>
</dbReference>
<dbReference type="CDD" id="cd15648">
    <property type="entry name" value="PHD1_NSD1_2"/>
    <property type="match status" value="1"/>
</dbReference>
<evidence type="ECO:0000259" key="26">
    <source>
        <dbReference type="PROSITE" id="PS50280"/>
    </source>
</evidence>
<feature type="compositionally biased region" description="Basic and acidic residues" evidence="24">
    <location>
        <begin position="257"/>
        <end position="273"/>
    </location>
</feature>
<dbReference type="GO" id="GO:0008270">
    <property type="term" value="F:zinc ion binding"/>
    <property type="evidence" value="ECO:0007669"/>
    <property type="project" value="UniProtKB-KW"/>
</dbReference>
<evidence type="ECO:0000256" key="5">
    <source>
        <dbReference type="ARBA" id="ARBA00022491"/>
    </source>
</evidence>
<feature type="domain" description="AWS" evidence="29">
    <location>
        <begin position="661"/>
        <end position="711"/>
    </location>
</feature>
<dbReference type="FunFam" id="3.30.40.10:FF:000025">
    <property type="entry name" value="Histone-lysine N-methyltransferase"/>
    <property type="match status" value="1"/>
</dbReference>
<feature type="domain" description="PHD-type" evidence="25">
    <location>
        <begin position="478"/>
        <end position="522"/>
    </location>
</feature>
<dbReference type="GO" id="GO:0005654">
    <property type="term" value="C:nucleoplasm"/>
    <property type="evidence" value="ECO:0007669"/>
    <property type="project" value="UniProtKB-ARBA"/>
</dbReference>
<keyword evidence="11" id="KW-0677">Repeat</keyword>
<dbReference type="Pfam" id="PF00856">
    <property type="entry name" value="SET"/>
    <property type="match status" value="1"/>
</dbReference>
<evidence type="ECO:0000256" key="20">
    <source>
        <dbReference type="ARBA" id="ARBA00066810"/>
    </source>
</evidence>
<evidence type="ECO:0000256" key="17">
    <source>
        <dbReference type="ARBA" id="ARBA00023163"/>
    </source>
</evidence>
<name>A0A803V3G5_FICAL</name>
<dbReference type="GO" id="GO:0005694">
    <property type="term" value="C:chromosome"/>
    <property type="evidence" value="ECO:0007669"/>
    <property type="project" value="UniProtKB-SubCell"/>
</dbReference>
<evidence type="ECO:0000313" key="31">
    <source>
        <dbReference type="Proteomes" id="UP000016665"/>
    </source>
</evidence>
<dbReference type="FunFam" id="3.30.40.10:FF:000201">
    <property type="entry name" value="Histone-lysine N-methyltransferase"/>
    <property type="match status" value="1"/>
</dbReference>
<dbReference type="InterPro" id="IPR041306">
    <property type="entry name" value="C5HCH"/>
</dbReference>
<evidence type="ECO:0000256" key="21">
    <source>
        <dbReference type="ARBA" id="ARBA00080495"/>
    </source>
</evidence>
<dbReference type="Pfam" id="PF17907">
    <property type="entry name" value="AWS"/>
    <property type="match status" value="1"/>
</dbReference>
<dbReference type="EC" id="2.1.1.357" evidence="20"/>
<feature type="region of interest" description="Disordered" evidence="24">
    <location>
        <begin position="75"/>
        <end position="188"/>
    </location>
</feature>
<evidence type="ECO:0000313" key="30">
    <source>
        <dbReference type="Ensembl" id="ENSFALP00000017271.1"/>
    </source>
</evidence>
<keyword evidence="17" id="KW-0804">Transcription</keyword>
<dbReference type="Gene3D" id="2.30.30.140">
    <property type="match status" value="1"/>
</dbReference>
<keyword evidence="14" id="KW-0156">Chromatin regulator</keyword>
<feature type="region of interest" description="Disordered" evidence="24">
    <location>
        <begin position="858"/>
        <end position="882"/>
    </location>
</feature>
<dbReference type="PROSITE" id="PS50016">
    <property type="entry name" value="ZF_PHD_2"/>
    <property type="match status" value="2"/>
</dbReference>
<dbReference type="GO" id="GO:0016922">
    <property type="term" value="F:nuclear receptor binding"/>
    <property type="evidence" value="ECO:0007669"/>
    <property type="project" value="UniProtKB-ARBA"/>
</dbReference>
<organism evidence="30 31">
    <name type="scientific">Ficedula albicollis</name>
    <name type="common">Collared flycatcher</name>
    <name type="synonym">Muscicapa albicollis</name>
    <dbReference type="NCBI Taxonomy" id="59894"/>
    <lineage>
        <taxon>Eukaryota</taxon>
        <taxon>Metazoa</taxon>
        <taxon>Chordata</taxon>
        <taxon>Craniata</taxon>
        <taxon>Vertebrata</taxon>
        <taxon>Euteleostomi</taxon>
        <taxon>Archelosauria</taxon>
        <taxon>Archosauria</taxon>
        <taxon>Dinosauria</taxon>
        <taxon>Saurischia</taxon>
        <taxon>Theropoda</taxon>
        <taxon>Coelurosauria</taxon>
        <taxon>Aves</taxon>
        <taxon>Neognathae</taxon>
        <taxon>Neoaves</taxon>
        <taxon>Telluraves</taxon>
        <taxon>Australaves</taxon>
        <taxon>Passeriformes</taxon>
        <taxon>Muscicapidae</taxon>
        <taxon>Ficedula</taxon>
    </lineage>
</organism>
<feature type="domain" description="PHD-type" evidence="25">
    <location>
        <begin position="314"/>
        <end position="360"/>
    </location>
</feature>
<evidence type="ECO:0000256" key="14">
    <source>
        <dbReference type="ARBA" id="ARBA00022853"/>
    </source>
</evidence>
<evidence type="ECO:0000256" key="19">
    <source>
        <dbReference type="ARBA" id="ARBA00050654"/>
    </source>
</evidence>
<keyword evidence="18" id="KW-0539">Nucleus</keyword>
<dbReference type="InterPro" id="IPR001965">
    <property type="entry name" value="Znf_PHD"/>
</dbReference>
<dbReference type="Gene3D" id="2.170.270.10">
    <property type="entry name" value="SET domain"/>
    <property type="match status" value="1"/>
</dbReference>
<keyword evidence="7" id="KW-0489">Methyltransferase</keyword>
<dbReference type="InterPro" id="IPR047423">
    <property type="entry name" value="PWWP_NSD1_rpt2"/>
</dbReference>
<feature type="compositionally biased region" description="Polar residues" evidence="24">
    <location>
        <begin position="1111"/>
        <end position="1135"/>
    </location>
</feature>
<evidence type="ECO:0000256" key="24">
    <source>
        <dbReference type="SAM" id="MobiDB-lite"/>
    </source>
</evidence>
<dbReference type="Ensembl" id="ENSFALT00000036177.1">
    <property type="protein sequence ID" value="ENSFALP00000017271.1"/>
    <property type="gene ID" value="ENSFALG00000008703.2"/>
</dbReference>
<feature type="region of interest" description="Disordered" evidence="24">
    <location>
        <begin position="984"/>
        <end position="1138"/>
    </location>
</feature>
<dbReference type="InterPro" id="IPR019787">
    <property type="entry name" value="Znf_PHD-finger"/>
</dbReference>
<dbReference type="Pfam" id="PF23004">
    <property type="entry name" value="PHDvar_NSD"/>
    <property type="match status" value="1"/>
</dbReference>
<evidence type="ECO:0000256" key="15">
    <source>
        <dbReference type="ARBA" id="ARBA00023015"/>
    </source>
</evidence>
<reference evidence="30" key="2">
    <citation type="submission" date="2025-08" db="UniProtKB">
        <authorList>
            <consortium name="Ensembl"/>
        </authorList>
    </citation>
    <scope>IDENTIFICATION</scope>
</reference>
<dbReference type="Pfam" id="PF23011">
    <property type="entry name" value="PHD-1st_NSD"/>
    <property type="match status" value="1"/>
</dbReference>
<evidence type="ECO:0000256" key="11">
    <source>
        <dbReference type="ARBA" id="ARBA00022737"/>
    </source>
</evidence>
<dbReference type="InterPro" id="IPR046341">
    <property type="entry name" value="SET_dom_sf"/>
</dbReference>
<dbReference type="SMART" id="SM00293">
    <property type="entry name" value="PWWP"/>
    <property type="match status" value="1"/>
</dbReference>
<dbReference type="Proteomes" id="UP000016665">
    <property type="component" value="Chromosome 13"/>
</dbReference>
<evidence type="ECO:0000256" key="8">
    <source>
        <dbReference type="ARBA" id="ARBA00022679"/>
    </source>
</evidence>
<dbReference type="InterPro" id="IPR003616">
    <property type="entry name" value="Post-SET_dom"/>
</dbReference>
<feature type="compositionally biased region" description="Polar residues" evidence="24">
    <location>
        <begin position="1234"/>
        <end position="1249"/>
    </location>
</feature>
<keyword evidence="5" id="KW-0678">Repressor</keyword>
<evidence type="ECO:0000256" key="23">
    <source>
        <dbReference type="PROSITE-ProRule" id="PRU00146"/>
    </source>
</evidence>
<dbReference type="Pfam" id="PF00628">
    <property type="entry name" value="PHD"/>
    <property type="match status" value="1"/>
</dbReference>
<keyword evidence="15" id="KW-0805">Transcription regulation</keyword>
<dbReference type="InterPro" id="IPR050777">
    <property type="entry name" value="SET2_Histone-Lys_MeTrsfase"/>
</dbReference>
<dbReference type="InterPro" id="IPR055198">
    <property type="entry name" value="NSD_PHD"/>
</dbReference>
<evidence type="ECO:0000256" key="2">
    <source>
        <dbReference type="ARBA" id="ARBA00004286"/>
    </source>
</evidence>
<keyword evidence="13" id="KW-0862">Zinc</keyword>
<evidence type="ECO:0000256" key="13">
    <source>
        <dbReference type="ARBA" id="ARBA00022833"/>
    </source>
</evidence>
<dbReference type="GO" id="GO:0140954">
    <property type="term" value="F:histone H3K36 dimethyltransferase activity"/>
    <property type="evidence" value="ECO:0007669"/>
    <property type="project" value="UniProtKB-EC"/>
</dbReference>
<keyword evidence="8" id="KW-0808">Transferase</keyword>
<keyword evidence="12 23" id="KW-0863">Zinc-finger</keyword>
<dbReference type="InterPro" id="IPR059153">
    <property type="entry name" value="NSD_PHD-1st"/>
</dbReference>
<dbReference type="InterPro" id="IPR011011">
    <property type="entry name" value="Znf_FYVE_PHD"/>
</dbReference>
<dbReference type="GO" id="GO:0032259">
    <property type="term" value="P:methylation"/>
    <property type="evidence" value="ECO:0007669"/>
    <property type="project" value="UniProtKB-KW"/>
</dbReference>
<keyword evidence="31" id="KW-1185">Reference proteome</keyword>
<feature type="compositionally biased region" description="Polar residues" evidence="24">
    <location>
        <begin position="131"/>
        <end position="140"/>
    </location>
</feature>
<feature type="region of interest" description="Disordered" evidence="24">
    <location>
        <begin position="240"/>
        <end position="306"/>
    </location>
</feature>
<dbReference type="FunFam" id="2.170.270.10:FF:000002">
    <property type="entry name" value="Histone-lysine N-methyltransferase"/>
    <property type="match status" value="1"/>
</dbReference>
<dbReference type="PROSITE" id="PS01359">
    <property type="entry name" value="ZF_PHD_1"/>
    <property type="match status" value="1"/>
</dbReference>
<dbReference type="SMART" id="SM00508">
    <property type="entry name" value="PostSET"/>
    <property type="match status" value="1"/>
</dbReference>
<dbReference type="InterPro" id="IPR013083">
    <property type="entry name" value="Znf_RING/FYVE/PHD"/>
</dbReference>
<dbReference type="InterPro" id="IPR006560">
    <property type="entry name" value="AWS_dom"/>
</dbReference>
<keyword evidence="4" id="KW-0158">Chromosome</keyword>
<evidence type="ECO:0000256" key="6">
    <source>
        <dbReference type="ARBA" id="ARBA00022553"/>
    </source>
</evidence>
<feature type="region of interest" description="Disordered" evidence="24">
    <location>
        <begin position="1317"/>
        <end position="1353"/>
    </location>
</feature>
<dbReference type="SUPFAM" id="SSF82199">
    <property type="entry name" value="SET domain"/>
    <property type="match status" value="1"/>
</dbReference>
<dbReference type="InterPro" id="IPR000313">
    <property type="entry name" value="PWWP_dom"/>
</dbReference>
<dbReference type="InterPro" id="IPR047433">
    <property type="entry name" value="SET_NSD1"/>
</dbReference>
<proteinExistence type="predicted"/>
<dbReference type="GeneTree" id="ENSGT00940000155027"/>
<dbReference type="GO" id="GO:0003712">
    <property type="term" value="F:transcription coregulator activity"/>
    <property type="evidence" value="ECO:0007669"/>
    <property type="project" value="UniProtKB-ARBA"/>
</dbReference>
<dbReference type="SUPFAM" id="SSF63748">
    <property type="entry name" value="Tudor/PWWP/MBT"/>
    <property type="match status" value="1"/>
</dbReference>
<evidence type="ECO:0000259" key="28">
    <source>
        <dbReference type="PROSITE" id="PS50868"/>
    </source>
</evidence>
<dbReference type="Pfam" id="PF22908">
    <property type="entry name" value="PHD_NSD"/>
    <property type="match status" value="1"/>
</dbReference>